<dbReference type="RefSeq" id="WP_039672754.1">
    <property type="nucleotide sequence ID" value="NZ_AP014724.1"/>
</dbReference>
<sequence length="179" mass="20868">MKILVVWFGLLLTMSYAYTYKELTRDYEAKNYDKVCNDAASQSYLKNEKNEQILVMIGDACAKTDSINPLGNISKNLISTKEYRESGSYFATLLLQKKLIYQFMHDAINLKELTLPRTDHVLSRVFEQLSKGNYKEGSNGIEITTDTMDYLLWLSKDEPKKVYIDEHKDGKLVQRHWYL</sequence>
<comment type="caution">
    <text evidence="1">The sequence shown here is derived from an EMBL/GenBank/DDBJ whole genome shotgun (WGS) entry which is preliminary data.</text>
</comment>
<accession>A0A2D3W7U3</accession>
<dbReference type="EMBL" id="DLUG01000129">
    <property type="protein sequence ID" value="DAB36468.1"/>
    <property type="molecule type" value="Genomic_DNA"/>
</dbReference>
<dbReference type="AlphaFoldDB" id="A0A2D3W7U3"/>
<organism evidence="1 2">
    <name type="scientific">Sulfurospirillum cavolei</name>
    <dbReference type="NCBI Taxonomy" id="366522"/>
    <lineage>
        <taxon>Bacteria</taxon>
        <taxon>Pseudomonadati</taxon>
        <taxon>Campylobacterota</taxon>
        <taxon>Epsilonproteobacteria</taxon>
        <taxon>Campylobacterales</taxon>
        <taxon>Sulfurospirillaceae</taxon>
        <taxon>Sulfurospirillum</taxon>
    </lineage>
</organism>
<dbReference type="STRING" id="366522.GCA_001548055_01054"/>
<protein>
    <submittedName>
        <fullName evidence="1">Uncharacterized protein</fullName>
    </submittedName>
</protein>
<proteinExistence type="predicted"/>
<evidence type="ECO:0000313" key="1">
    <source>
        <dbReference type="EMBL" id="DAB36468.1"/>
    </source>
</evidence>
<gene>
    <name evidence="1" type="ORF">CFH80_04730</name>
</gene>
<name>A0A2D3W7U3_9BACT</name>
<dbReference type="Proteomes" id="UP000231638">
    <property type="component" value="Unassembled WGS sequence"/>
</dbReference>
<reference evidence="1 2" key="1">
    <citation type="journal article" date="2017" name="Front. Microbiol.">
        <title>Comparative Genomic Analysis of the Class Epsilonproteobacteria and Proposed Reclassification to Epsilonbacteraeota (phyl. nov.).</title>
        <authorList>
            <person name="Waite D.W."/>
            <person name="Vanwonterghem I."/>
            <person name="Rinke C."/>
            <person name="Parks D.H."/>
            <person name="Zhang Y."/>
            <person name="Takai K."/>
            <person name="Sievert S.M."/>
            <person name="Simon J."/>
            <person name="Campbell B.J."/>
            <person name="Hanson T.E."/>
            <person name="Woyke T."/>
            <person name="Klotz M.G."/>
            <person name="Hugenholtz P."/>
        </authorList>
    </citation>
    <scope>NUCLEOTIDE SEQUENCE [LARGE SCALE GENOMIC DNA]</scope>
    <source>
        <strain evidence="1">UBA11420</strain>
    </source>
</reference>
<evidence type="ECO:0000313" key="2">
    <source>
        <dbReference type="Proteomes" id="UP000231638"/>
    </source>
</evidence>